<proteinExistence type="predicted"/>
<feature type="compositionally biased region" description="Polar residues" evidence="3">
    <location>
        <begin position="555"/>
        <end position="569"/>
    </location>
</feature>
<feature type="coiled-coil region" evidence="2">
    <location>
        <begin position="357"/>
        <end position="384"/>
    </location>
</feature>
<feature type="compositionally biased region" description="Low complexity" evidence="3">
    <location>
        <begin position="482"/>
        <end position="523"/>
    </location>
</feature>
<evidence type="ECO:0000256" key="2">
    <source>
        <dbReference type="SAM" id="Coils"/>
    </source>
</evidence>
<evidence type="ECO:0000313" key="5">
    <source>
        <dbReference type="Proteomes" id="UP000660262"/>
    </source>
</evidence>
<name>A0A830HKI8_9CHLO</name>
<dbReference type="Proteomes" id="UP000660262">
    <property type="component" value="Unassembled WGS sequence"/>
</dbReference>
<feature type="compositionally biased region" description="Low complexity" evidence="3">
    <location>
        <begin position="164"/>
        <end position="179"/>
    </location>
</feature>
<feature type="region of interest" description="Disordered" evidence="3">
    <location>
        <begin position="478"/>
        <end position="532"/>
    </location>
</feature>
<keyword evidence="2" id="KW-0175">Coiled coil</keyword>
<comment type="caution">
    <text evidence="4">The sequence shown here is derived from an EMBL/GenBank/DDBJ whole genome shotgun (WGS) entry which is preliminary data.</text>
</comment>
<reference evidence="4" key="1">
    <citation type="submission" date="2020-10" db="EMBL/GenBank/DDBJ databases">
        <title>Unveiling of a novel bifunctional photoreceptor, Dualchrome1, isolated from a cosmopolitan green alga.</title>
        <authorList>
            <person name="Suzuki S."/>
            <person name="Kawachi M."/>
        </authorList>
    </citation>
    <scope>NUCLEOTIDE SEQUENCE</scope>
    <source>
        <strain evidence="4">NIES 2893</strain>
    </source>
</reference>
<accession>A0A830HKI8</accession>
<evidence type="ECO:0000256" key="1">
    <source>
        <dbReference type="PROSITE-ProRule" id="PRU00221"/>
    </source>
</evidence>
<dbReference type="InterPro" id="IPR015943">
    <property type="entry name" value="WD40/YVTN_repeat-like_dom_sf"/>
</dbReference>
<feature type="region of interest" description="Disordered" evidence="3">
    <location>
        <begin position="60"/>
        <end position="81"/>
    </location>
</feature>
<feature type="repeat" description="WD" evidence="1">
    <location>
        <begin position="678"/>
        <end position="709"/>
    </location>
</feature>
<feature type="region of interest" description="Disordered" evidence="3">
    <location>
        <begin position="148"/>
        <end position="202"/>
    </location>
</feature>
<feature type="compositionally biased region" description="Polar residues" evidence="3">
    <location>
        <begin position="186"/>
        <end position="202"/>
    </location>
</feature>
<dbReference type="Gene3D" id="2.130.10.10">
    <property type="entry name" value="YVTN repeat-like/Quinoprotein amine dehydrogenase"/>
    <property type="match status" value="1"/>
</dbReference>
<dbReference type="PROSITE" id="PS50082">
    <property type="entry name" value="WD_REPEATS_2"/>
    <property type="match status" value="1"/>
</dbReference>
<gene>
    <name evidence="4" type="ORF">PPROV_000613400</name>
</gene>
<dbReference type="InterPro" id="IPR001680">
    <property type="entry name" value="WD40_rpt"/>
</dbReference>
<organism evidence="4 5">
    <name type="scientific">Pycnococcus provasolii</name>
    <dbReference type="NCBI Taxonomy" id="41880"/>
    <lineage>
        <taxon>Eukaryota</taxon>
        <taxon>Viridiplantae</taxon>
        <taxon>Chlorophyta</taxon>
        <taxon>Pseudoscourfieldiophyceae</taxon>
        <taxon>Pseudoscourfieldiales</taxon>
        <taxon>Pycnococcaceae</taxon>
        <taxon>Pycnococcus</taxon>
    </lineage>
</organism>
<sequence>MAENTTTTGSMERHALFAPKFKLIRTPCAPVLPVSSLSQNENASTAGVMKKASLAPIVLDQPLSSDKESKENISSNTTSGESKKQIAVNVIDADKARAAAALAVAAAANKAQKSVPVQSQNSSVATMAPQRAHGFPGGLKLPRTPRFAPTASVPQPPAAVTTSANAQTAPVVATATTETTGKDVHTPQTMEEAQGTTQQPSAVSTQRMVRFADEQPQTNGCAAVPSPKHAQVVQPAPFVQPVQAQAQAQPQPAPVATVQAQPGAPEAVLAPKPVPVPQASTALSRQQDQPAPQLEPLLKAQQQQQAAAVQQERSTTASEVTKQTEESVLTTEADILAAAESRALALWAQADRRSVAAAELRRQVNVLDAEEAALRARAARAEGEAGLLRARLIGNVAVEAGMEADLVDKASGPLVATGAPVPSGAALAQAAAALPMCIGVPATSMPVQVQYNNANTFTAAEAADHPQKLSGVQVAPAPEMSAPPAVQVQAPQAQAQVQAPQPQVQAPQPQVQAPQPQVQVQAPQPQPQPSLQPVNFERLAASTLELLRSNSNNSVDESLANATPASSNPSPLPRVALRFSSEKKVMETAPSAASPVEDSPGASAQRGIASVIARRESFGRSGASLAMPTEAAMTLDDATRDADTCAEMPSTPGYGCLADPSLAFIDSELSRCAPMQRLRGHSDFVVSVEPFNSDSSLFTAALDDCVRVWRPVMADRENGGPWQCASVRIAPDSLTCARLGGYGDFAGDTLTCAVSTLSGGCYVLDALDASRPAMMLPSARPETTAAAPLLTVDCFGPLVAAAGAEGAGVTVWDVRAPNRAAAFAPLQGRGSVRDARICPGGMRVALATEEGAELLDLRAASGQAAMGGSLSLRLQGVPAGGTGSVRWSRGGAEVWACDAMGCLHRWSSSGAGDANLRALASSAASNAVEDCAPHACDFDVLDVALPHGGGLRGISGFGASIAVGDAANGAPIMSFDGSAPLSGDSPPPIDGAEEQSRDILRVCWLGERAGAGVGAVDAPMFACGDTHGDVTLWGTAI</sequence>
<protein>
    <submittedName>
        <fullName evidence="4">Uncharacterized protein</fullName>
    </submittedName>
</protein>
<evidence type="ECO:0000256" key="3">
    <source>
        <dbReference type="SAM" id="MobiDB-lite"/>
    </source>
</evidence>
<dbReference type="SUPFAM" id="SSF50978">
    <property type="entry name" value="WD40 repeat-like"/>
    <property type="match status" value="1"/>
</dbReference>
<dbReference type="InterPro" id="IPR036322">
    <property type="entry name" value="WD40_repeat_dom_sf"/>
</dbReference>
<keyword evidence="5" id="KW-1185">Reference proteome</keyword>
<dbReference type="EMBL" id="BNJQ01000016">
    <property type="protein sequence ID" value="GHP07392.1"/>
    <property type="molecule type" value="Genomic_DNA"/>
</dbReference>
<feature type="region of interest" description="Disordered" evidence="3">
    <location>
        <begin position="555"/>
        <end position="574"/>
    </location>
</feature>
<evidence type="ECO:0000313" key="4">
    <source>
        <dbReference type="EMBL" id="GHP07392.1"/>
    </source>
</evidence>
<dbReference type="AlphaFoldDB" id="A0A830HKI8"/>
<keyword evidence="1" id="KW-0853">WD repeat</keyword>